<dbReference type="InterPro" id="IPR013216">
    <property type="entry name" value="Methyltransf_11"/>
</dbReference>
<name>A0A9Q1CCD1_HOLLE</name>
<proteinExistence type="predicted"/>
<keyword evidence="2" id="KW-0808">Transferase</keyword>
<dbReference type="PANTHER" id="PTHR43591">
    <property type="entry name" value="METHYLTRANSFERASE"/>
    <property type="match status" value="1"/>
</dbReference>
<dbReference type="AlphaFoldDB" id="A0A9Q1CCD1"/>
<reference evidence="2" key="1">
    <citation type="submission" date="2021-10" db="EMBL/GenBank/DDBJ databases">
        <title>Tropical sea cucumber genome reveals ecological adaptation and Cuvierian tubules defense mechanism.</title>
        <authorList>
            <person name="Chen T."/>
        </authorList>
    </citation>
    <scope>NUCLEOTIDE SEQUENCE</scope>
    <source>
        <strain evidence="2">Nanhai2018</strain>
        <tissue evidence="2">Muscle</tissue>
    </source>
</reference>
<keyword evidence="3" id="KW-1185">Reference proteome</keyword>
<organism evidence="2 3">
    <name type="scientific">Holothuria leucospilota</name>
    <name type="common">Black long sea cucumber</name>
    <name type="synonym">Mertensiothuria leucospilota</name>
    <dbReference type="NCBI Taxonomy" id="206669"/>
    <lineage>
        <taxon>Eukaryota</taxon>
        <taxon>Metazoa</taxon>
        <taxon>Echinodermata</taxon>
        <taxon>Eleutherozoa</taxon>
        <taxon>Echinozoa</taxon>
        <taxon>Holothuroidea</taxon>
        <taxon>Aspidochirotacea</taxon>
        <taxon>Aspidochirotida</taxon>
        <taxon>Holothuriidae</taxon>
        <taxon>Holothuria</taxon>
    </lineage>
</organism>
<dbReference type="CDD" id="cd02440">
    <property type="entry name" value="AdoMet_MTases"/>
    <property type="match status" value="1"/>
</dbReference>
<dbReference type="OrthoDB" id="10039245at2759"/>
<sequence>MTESGENEASLHFASGIEEAYHILKNPDNLRKERVRELYERWSLDYDKDVQKVNFYPYIKAGIVIAEHCHDKNVSILDCGAGTGLVGEQLRSLGYTNIVGLDISQNCLNVAEKKGVYKKLICDEVGDQRMPFDDDEFDVLVCSGCIAPAHISPTCFPEWVRIIKPGGRVVIVMRRCYIELLKGEEEYFSQTLKEMFDTSVRDLEESKKWEVVTREVFAGFLEGGGHEKSDGIVLVFKIL</sequence>
<feature type="domain" description="Methyltransferase type 11" evidence="1">
    <location>
        <begin position="77"/>
        <end position="171"/>
    </location>
</feature>
<comment type="caution">
    <text evidence="2">The sequence shown here is derived from an EMBL/GenBank/DDBJ whole genome shotgun (WGS) entry which is preliminary data.</text>
</comment>
<dbReference type="InterPro" id="IPR029063">
    <property type="entry name" value="SAM-dependent_MTases_sf"/>
</dbReference>
<dbReference type="GO" id="GO:0008757">
    <property type="term" value="F:S-adenosylmethionine-dependent methyltransferase activity"/>
    <property type="evidence" value="ECO:0007669"/>
    <property type="project" value="InterPro"/>
</dbReference>
<dbReference type="GO" id="GO:0032259">
    <property type="term" value="P:methylation"/>
    <property type="evidence" value="ECO:0007669"/>
    <property type="project" value="UniProtKB-KW"/>
</dbReference>
<dbReference type="Proteomes" id="UP001152320">
    <property type="component" value="Chromosome 5"/>
</dbReference>
<dbReference type="EMBL" id="JAIZAY010000005">
    <property type="protein sequence ID" value="KAJ8042340.1"/>
    <property type="molecule type" value="Genomic_DNA"/>
</dbReference>
<accession>A0A9Q1CCD1</accession>
<evidence type="ECO:0000259" key="1">
    <source>
        <dbReference type="Pfam" id="PF08241"/>
    </source>
</evidence>
<protein>
    <submittedName>
        <fullName evidence="2">Methyltransferase-like protein 27</fullName>
    </submittedName>
</protein>
<dbReference type="SUPFAM" id="SSF53335">
    <property type="entry name" value="S-adenosyl-L-methionine-dependent methyltransferases"/>
    <property type="match status" value="1"/>
</dbReference>
<dbReference type="PANTHER" id="PTHR43591:SF110">
    <property type="entry name" value="RHODANESE DOMAIN-CONTAINING PROTEIN"/>
    <property type="match status" value="1"/>
</dbReference>
<gene>
    <name evidence="2" type="ORF">HOLleu_13368</name>
</gene>
<evidence type="ECO:0000313" key="3">
    <source>
        <dbReference type="Proteomes" id="UP001152320"/>
    </source>
</evidence>
<keyword evidence="2" id="KW-0489">Methyltransferase</keyword>
<dbReference type="Pfam" id="PF08241">
    <property type="entry name" value="Methyltransf_11"/>
    <property type="match status" value="1"/>
</dbReference>
<evidence type="ECO:0000313" key="2">
    <source>
        <dbReference type="EMBL" id="KAJ8042340.1"/>
    </source>
</evidence>
<dbReference type="Gene3D" id="3.40.50.150">
    <property type="entry name" value="Vaccinia Virus protein VP39"/>
    <property type="match status" value="1"/>
</dbReference>